<keyword evidence="2" id="KW-1185">Reference proteome</keyword>
<evidence type="ECO:0000313" key="1">
    <source>
        <dbReference type="EMBL" id="KAF2002108.1"/>
    </source>
</evidence>
<dbReference type="AlphaFoldDB" id="A0A6A5WM77"/>
<organism evidence="1 2">
    <name type="scientific">Amniculicola lignicola CBS 123094</name>
    <dbReference type="NCBI Taxonomy" id="1392246"/>
    <lineage>
        <taxon>Eukaryota</taxon>
        <taxon>Fungi</taxon>
        <taxon>Dikarya</taxon>
        <taxon>Ascomycota</taxon>
        <taxon>Pezizomycotina</taxon>
        <taxon>Dothideomycetes</taxon>
        <taxon>Pleosporomycetidae</taxon>
        <taxon>Pleosporales</taxon>
        <taxon>Amniculicolaceae</taxon>
        <taxon>Amniculicola</taxon>
    </lineage>
</organism>
<sequence>MNLNGDSRPSSEGVPLSSRRKEDANLALALPPMKMDCILIHPSLRQRFVFKIALMYLHCRTPSRPWLFTRRTHVTQALASILLRNFTFATTFPSTSCLIIKQPKQILRTSTDTETLHTTSPTVTSHSNHLPHLLHIHPLNSNTTIIGMEEFLSTGVTILPLNYFTSFATPDPECSLCSEAAPPAQPLPAPLDFSRPFTPDAPLSTLPTYITQLGAPSVPAKSEATNLAAPPRSPRAGRIVRINQCGHVFHLTCLHKLLSERSAHYPATCPLDLRQLYPAVLAFDVLEGRVIQDITARYEDGGTYIARPVNERGVHALWELKNGRMPVGLQRSIRDGVAGIGGTTTGEGDGNSGRGRVIVITVTDGEGYIFELRLDKEVEFLVDALLMMGKPFREDWARAVGRVFSRANEKGHRQP</sequence>
<dbReference type="InterPro" id="IPR013083">
    <property type="entry name" value="Znf_RING/FYVE/PHD"/>
</dbReference>
<reference evidence="1" key="1">
    <citation type="journal article" date="2020" name="Stud. Mycol.">
        <title>101 Dothideomycetes genomes: a test case for predicting lifestyles and emergence of pathogens.</title>
        <authorList>
            <person name="Haridas S."/>
            <person name="Albert R."/>
            <person name="Binder M."/>
            <person name="Bloem J."/>
            <person name="Labutti K."/>
            <person name="Salamov A."/>
            <person name="Andreopoulos B."/>
            <person name="Baker S."/>
            <person name="Barry K."/>
            <person name="Bills G."/>
            <person name="Bluhm B."/>
            <person name="Cannon C."/>
            <person name="Castanera R."/>
            <person name="Culley D."/>
            <person name="Daum C."/>
            <person name="Ezra D."/>
            <person name="Gonzalez J."/>
            <person name="Henrissat B."/>
            <person name="Kuo A."/>
            <person name="Liang C."/>
            <person name="Lipzen A."/>
            <person name="Lutzoni F."/>
            <person name="Magnuson J."/>
            <person name="Mondo S."/>
            <person name="Nolan M."/>
            <person name="Ohm R."/>
            <person name="Pangilinan J."/>
            <person name="Park H.-J."/>
            <person name="Ramirez L."/>
            <person name="Alfaro M."/>
            <person name="Sun H."/>
            <person name="Tritt A."/>
            <person name="Yoshinaga Y."/>
            <person name="Zwiers L.-H."/>
            <person name="Turgeon B."/>
            <person name="Goodwin S."/>
            <person name="Spatafora J."/>
            <person name="Crous P."/>
            <person name="Grigoriev I."/>
        </authorList>
    </citation>
    <scope>NUCLEOTIDE SEQUENCE</scope>
    <source>
        <strain evidence="1">CBS 123094</strain>
    </source>
</reference>
<dbReference type="Gene3D" id="3.30.40.10">
    <property type="entry name" value="Zinc/RING finger domain, C3HC4 (zinc finger)"/>
    <property type="match status" value="1"/>
</dbReference>
<dbReference type="CDD" id="cd16448">
    <property type="entry name" value="RING-H2"/>
    <property type="match status" value="1"/>
</dbReference>
<protein>
    <submittedName>
        <fullName evidence="1">Uncharacterized protein</fullName>
    </submittedName>
</protein>
<accession>A0A6A5WM77</accession>
<name>A0A6A5WM77_9PLEO</name>
<dbReference type="SUPFAM" id="SSF57850">
    <property type="entry name" value="RING/U-box"/>
    <property type="match status" value="1"/>
</dbReference>
<proteinExistence type="predicted"/>
<dbReference type="EMBL" id="ML977579">
    <property type="protein sequence ID" value="KAF2002108.1"/>
    <property type="molecule type" value="Genomic_DNA"/>
</dbReference>
<gene>
    <name evidence="1" type="ORF">P154DRAFT_574422</name>
</gene>
<evidence type="ECO:0000313" key="2">
    <source>
        <dbReference type="Proteomes" id="UP000799779"/>
    </source>
</evidence>
<dbReference type="Proteomes" id="UP000799779">
    <property type="component" value="Unassembled WGS sequence"/>
</dbReference>